<gene>
    <name evidence="2" type="ORF">CEUSTIGMA_g3474.t1</name>
</gene>
<comment type="caution">
    <text evidence="2">The sequence shown here is derived from an EMBL/GenBank/DDBJ whole genome shotgun (WGS) entry which is preliminary data.</text>
</comment>
<reference evidence="2 3" key="1">
    <citation type="submission" date="2017-08" db="EMBL/GenBank/DDBJ databases">
        <title>Acidophilic green algal genome provides insights into adaptation to an acidic environment.</title>
        <authorList>
            <person name="Hirooka S."/>
            <person name="Hirose Y."/>
            <person name="Kanesaki Y."/>
            <person name="Higuchi S."/>
            <person name="Fujiwara T."/>
            <person name="Onuma R."/>
            <person name="Era A."/>
            <person name="Ohbayashi R."/>
            <person name="Uzuka A."/>
            <person name="Nozaki H."/>
            <person name="Yoshikawa H."/>
            <person name="Miyagishima S.Y."/>
        </authorList>
    </citation>
    <scope>NUCLEOTIDE SEQUENCE [LARGE SCALE GENOMIC DNA]</scope>
    <source>
        <strain evidence="2 3">NIES-2499</strain>
    </source>
</reference>
<dbReference type="EMBL" id="BEGY01000015">
    <property type="protein sequence ID" value="GAX76031.1"/>
    <property type="molecule type" value="Genomic_DNA"/>
</dbReference>
<evidence type="ECO:0000313" key="3">
    <source>
        <dbReference type="Proteomes" id="UP000232323"/>
    </source>
</evidence>
<dbReference type="AlphaFoldDB" id="A0A250WYX5"/>
<dbReference type="OrthoDB" id="406368at2759"/>
<keyword evidence="3" id="KW-1185">Reference proteome</keyword>
<sequence>MVVEDPACRMLRSGFSKQPKSMNVTEPSIGFGTAARDNYSKLYLSPEQAKTQAGNVSQGAVYKVYPGIGTQPDSKFPTAAATGFGTSSRSIKYGANKFPGPGTYSQEGGIGIMTESRHETSARTVFGSSTRDAATKVFLEEELMKVNYGRESPGPCTYTQPSGHGKQNDSKYTTYPAYKQGTSQRFAEKNTWKDVPGAGSYANNYPSVGKQALSTKQTGPTPKIGTSQRDVCTKKVFISKEHEKAAFGEISPGPAIAPIVPSFGSQTISTKRTNPTWGFGTSKRSPGHDNGTPGPGTYYA</sequence>
<protein>
    <recommendedName>
        <fullName evidence="4">Flagellar associated protein</fullName>
    </recommendedName>
</protein>
<accession>A0A250WYX5</accession>
<evidence type="ECO:0008006" key="4">
    <source>
        <dbReference type="Google" id="ProtNLM"/>
    </source>
</evidence>
<evidence type="ECO:0000256" key="1">
    <source>
        <dbReference type="SAM" id="MobiDB-lite"/>
    </source>
</evidence>
<dbReference type="Proteomes" id="UP000232323">
    <property type="component" value="Unassembled WGS sequence"/>
</dbReference>
<feature type="compositionally biased region" description="Polar residues" evidence="1">
    <location>
        <begin position="266"/>
        <end position="276"/>
    </location>
</feature>
<dbReference type="PANTHER" id="PTHR40429:SF1">
    <property type="entry name" value="FLAGELLAR ASSOCIATED PROTEIN"/>
    <property type="match status" value="1"/>
</dbReference>
<feature type="region of interest" description="Disordered" evidence="1">
    <location>
        <begin position="266"/>
        <end position="300"/>
    </location>
</feature>
<name>A0A250WYX5_9CHLO</name>
<organism evidence="2 3">
    <name type="scientific">Chlamydomonas eustigma</name>
    <dbReference type="NCBI Taxonomy" id="1157962"/>
    <lineage>
        <taxon>Eukaryota</taxon>
        <taxon>Viridiplantae</taxon>
        <taxon>Chlorophyta</taxon>
        <taxon>core chlorophytes</taxon>
        <taxon>Chlorophyceae</taxon>
        <taxon>CS clade</taxon>
        <taxon>Chlamydomonadales</taxon>
        <taxon>Chlamydomonadaceae</taxon>
        <taxon>Chlamydomonas</taxon>
    </lineage>
</organism>
<dbReference type="STRING" id="1157962.A0A250WYX5"/>
<proteinExistence type="predicted"/>
<dbReference type="PANTHER" id="PTHR40429">
    <property type="entry name" value="FLAGELLAR ASSOCIATED PROTEIN"/>
    <property type="match status" value="1"/>
</dbReference>
<evidence type="ECO:0000313" key="2">
    <source>
        <dbReference type="EMBL" id="GAX76031.1"/>
    </source>
</evidence>